<evidence type="ECO:0000313" key="3">
    <source>
        <dbReference type="Proteomes" id="UP001302059"/>
    </source>
</evidence>
<reference evidence="2 3" key="1">
    <citation type="submission" date="2023-05" db="EMBL/GenBank/DDBJ databases">
        <authorList>
            <person name="Gao F."/>
        </authorList>
    </citation>
    <scope>NUCLEOTIDE SEQUENCE [LARGE SCALE GENOMIC DNA]</scope>
    <source>
        <strain evidence="2 3">MIMF12</strain>
    </source>
</reference>
<dbReference type="RefSeq" id="WP_285520629.1">
    <property type="nucleotide sequence ID" value="NZ_JASNGB010000001.1"/>
</dbReference>
<gene>
    <name evidence="2" type="ORF">QOL99_00315</name>
</gene>
<name>A0ABT7JC27_9DEIO</name>
<feature type="region of interest" description="Disordered" evidence="1">
    <location>
        <begin position="1"/>
        <end position="24"/>
    </location>
</feature>
<organism evidence="2 3">
    <name type="scientific">Deinococcus rhizophilus</name>
    <dbReference type="NCBI Taxonomy" id="3049544"/>
    <lineage>
        <taxon>Bacteria</taxon>
        <taxon>Thermotogati</taxon>
        <taxon>Deinococcota</taxon>
        <taxon>Deinococci</taxon>
        <taxon>Deinococcales</taxon>
        <taxon>Deinococcaceae</taxon>
        <taxon>Deinococcus</taxon>
    </lineage>
</organism>
<keyword evidence="3" id="KW-1185">Reference proteome</keyword>
<protein>
    <submittedName>
        <fullName evidence="2">Uncharacterized protein</fullName>
    </submittedName>
</protein>
<accession>A0ABT7JC27</accession>
<comment type="caution">
    <text evidence="2">The sequence shown here is derived from an EMBL/GenBank/DDBJ whole genome shotgun (WGS) entry which is preliminary data.</text>
</comment>
<dbReference type="Proteomes" id="UP001302059">
    <property type="component" value="Unassembled WGS sequence"/>
</dbReference>
<proteinExistence type="predicted"/>
<dbReference type="EMBL" id="JASNGB010000001">
    <property type="protein sequence ID" value="MDL2342592.1"/>
    <property type="molecule type" value="Genomic_DNA"/>
</dbReference>
<evidence type="ECO:0000256" key="1">
    <source>
        <dbReference type="SAM" id="MobiDB-lite"/>
    </source>
</evidence>
<sequence length="104" mass="12169">MTTPVRTSPHAPLSIEPYPRPGNPDRYGLILPSGEIAGFGCTRFHACRWRDGWNARMNLQSQRSGPQEPEDGARHWHRGWERANAYERQREERERAREMVWEVA</sequence>
<evidence type="ECO:0000313" key="2">
    <source>
        <dbReference type="EMBL" id="MDL2342592.1"/>
    </source>
</evidence>